<feature type="domain" description="F-box" evidence="1">
    <location>
        <begin position="77"/>
        <end position="124"/>
    </location>
</feature>
<accession>A0A0R3TXQ9</accession>
<gene>
    <name evidence="2" type="ORF">HNAJ_LOCUS12632</name>
</gene>
<proteinExistence type="predicted"/>
<dbReference type="AlphaFoldDB" id="A0A0R3TXQ9"/>
<organism evidence="4">
    <name type="scientific">Rodentolepis nana</name>
    <name type="common">Dwarf tapeworm</name>
    <name type="synonym">Hymenolepis nana</name>
    <dbReference type="NCBI Taxonomy" id="102285"/>
    <lineage>
        <taxon>Eukaryota</taxon>
        <taxon>Metazoa</taxon>
        <taxon>Spiralia</taxon>
        <taxon>Lophotrochozoa</taxon>
        <taxon>Platyhelminthes</taxon>
        <taxon>Cestoda</taxon>
        <taxon>Eucestoda</taxon>
        <taxon>Cyclophyllidea</taxon>
        <taxon>Hymenolepididae</taxon>
        <taxon>Rodentolepis</taxon>
    </lineage>
</organism>
<evidence type="ECO:0000313" key="3">
    <source>
        <dbReference type="Proteomes" id="UP000278807"/>
    </source>
</evidence>
<evidence type="ECO:0000259" key="1">
    <source>
        <dbReference type="PROSITE" id="PS50181"/>
    </source>
</evidence>
<dbReference type="Gene3D" id="1.20.1280.50">
    <property type="match status" value="1"/>
</dbReference>
<protein>
    <submittedName>
        <fullName evidence="4">F-box domain-containing protein</fullName>
    </submittedName>
</protein>
<dbReference type="Pfam" id="PF12937">
    <property type="entry name" value="F-box-like"/>
    <property type="match status" value="1"/>
</dbReference>
<dbReference type="OrthoDB" id="6249806at2759"/>
<dbReference type="InterPro" id="IPR001810">
    <property type="entry name" value="F-box_dom"/>
</dbReference>
<dbReference type="WBParaSite" id="HNAJ_0001265401-mRNA-1">
    <property type="protein sequence ID" value="HNAJ_0001265401-mRNA-1"/>
    <property type="gene ID" value="HNAJ_0001265401"/>
</dbReference>
<dbReference type="SUPFAM" id="SSF81383">
    <property type="entry name" value="F-box domain"/>
    <property type="match status" value="1"/>
</dbReference>
<keyword evidence="3" id="KW-1185">Reference proteome</keyword>
<dbReference type="EMBL" id="UZAE01014510">
    <property type="protein sequence ID" value="VDO13649.1"/>
    <property type="molecule type" value="Genomic_DNA"/>
</dbReference>
<evidence type="ECO:0000313" key="2">
    <source>
        <dbReference type="EMBL" id="VDO13649.1"/>
    </source>
</evidence>
<dbReference type="PROSITE" id="PS50181">
    <property type="entry name" value="FBOX"/>
    <property type="match status" value="1"/>
</dbReference>
<name>A0A0R3TXQ9_RODNA</name>
<dbReference type="Proteomes" id="UP000278807">
    <property type="component" value="Unassembled WGS sequence"/>
</dbReference>
<reference evidence="4" key="1">
    <citation type="submission" date="2017-02" db="UniProtKB">
        <authorList>
            <consortium name="WormBaseParasite"/>
        </authorList>
    </citation>
    <scope>IDENTIFICATION</scope>
</reference>
<evidence type="ECO:0000313" key="4">
    <source>
        <dbReference type="WBParaSite" id="HNAJ_0001265401-mRNA-1"/>
    </source>
</evidence>
<dbReference type="InterPro" id="IPR036047">
    <property type="entry name" value="F-box-like_dom_sf"/>
</dbReference>
<reference evidence="2 3" key="2">
    <citation type="submission" date="2018-11" db="EMBL/GenBank/DDBJ databases">
        <authorList>
            <consortium name="Pathogen Informatics"/>
        </authorList>
    </citation>
    <scope>NUCLEOTIDE SEQUENCE [LARGE SCALE GENOMIC DNA]</scope>
</reference>
<sequence length="171" mass="19792">MRVKYVYVYGDNQFLNAMQLAIKFNKFLVNPQIIDEDSREDVNVIFPNPQGLIVMLSDKLIEPILVDIHQALSLPLRFGFLSLRESELLRICEILDLSDLGRLAATCRRMNKFINTSEALWRRLTMNLLPATSNEYNSETIERVIKEHGKCPSRIAFKNLYEVRISSLSSR</sequence>